<dbReference type="Pfam" id="PF19780">
    <property type="entry name" value="DUF6265"/>
    <property type="match status" value="1"/>
</dbReference>
<comment type="caution">
    <text evidence="2">The sequence shown here is derived from an EMBL/GenBank/DDBJ whole genome shotgun (WGS) entry which is preliminary data.</text>
</comment>
<accession>A0ABR9ANN5</accession>
<gene>
    <name evidence="2" type="ORF">IFO69_16700</name>
</gene>
<protein>
    <recommendedName>
        <fullName evidence="1">DUF6265 domain-containing protein</fullName>
    </recommendedName>
</protein>
<organism evidence="2 3">
    <name type="scientific">Echinicola arenosa</name>
    <dbReference type="NCBI Taxonomy" id="2774144"/>
    <lineage>
        <taxon>Bacteria</taxon>
        <taxon>Pseudomonadati</taxon>
        <taxon>Bacteroidota</taxon>
        <taxon>Cytophagia</taxon>
        <taxon>Cytophagales</taxon>
        <taxon>Cyclobacteriaceae</taxon>
        <taxon>Echinicola</taxon>
    </lineage>
</organism>
<evidence type="ECO:0000313" key="3">
    <source>
        <dbReference type="Proteomes" id="UP000647133"/>
    </source>
</evidence>
<evidence type="ECO:0000313" key="2">
    <source>
        <dbReference type="EMBL" id="MBD8490394.1"/>
    </source>
</evidence>
<feature type="domain" description="DUF6265" evidence="1">
    <location>
        <begin position="41"/>
        <end position="142"/>
    </location>
</feature>
<dbReference type="EMBL" id="JACYTQ010000006">
    <property type="protein sequence ID" value="MBD8490394.1"/>
    <property type="molecule type" value="Genomic_DNA"/>
</dbReference>
<dbReference type="RefSeq" id="WP_192011266.1">
    <property type="nucleotide sequence ID" value="NZ_JACYTQ010000006.1"/>
</dbReference>
<dbReference type="Proteomes" id="UP000647133">
    <property type="component" value="Unassembled WGS sequence"/>
</dbReference>
<dbReference type="InterPro" id="IPR046232">
    <property type="entry name" value="DUF6265"/>
</dbReference>
<evidence type="ECO:0000259" key="1">
    <source>
        <dbReference type="Pfam" id="PF19780"/>
    </source>
</evidence>
<reference evidence="2 3" key="1">
    <citation type="submission" date="2020-09" db="EMBL/GenBank/DDBJ databases">
        <title>Echinicola sp. CAU 1574 isolated from sand of Sido Beach.</title>
        <authorList>
            <person name="Kim W."/>
        </authorList>
    </citation>
    <scope>NUCLEOTIDE SEQUENCE [LARGE SCALE GENOMIC DNA]</scope>
    <source>
        <strain evidence="2 3">CAU 1574</strain>
    </source>
</reference>
<sequence length="166" mass="19163">MKKIFLFLVACFVTINLTLGQEVLKLKEGEKAAPGNLSDLNWMVGFWKGNGFGGECEELWLPQQGNSMVGIFRFIENGKLVFSEYMAILEEEGKLQLKVKHFGANFTGWEEKEEWVNFRFIKTEEQTAYFSGLTIRREGEKMILKLAMEHNGESSIETFEYIKENL</sequence>
<proteinExistence type="predicted"/>
<keyword evidence="3" id="KW-1185">Reference proteome</keyword>
<name>A0ABR9ANN5_9BACT</name>